<protein>
    <submittedName>
        <fullName evidence="4">Acetyltransferase</fullName>
    </submittedName>
</protein>
<comment type="caution">
    <text evidence="4">The sequence shown here is derived from an EMBL/GenBank/DDBJ whole genome shotgun (WGS) entry which is preliminary data.</text>
</comment>
<dbReference type="PANTHER" id="PTHR10908:SF0">
    <property type="entry name" value="SEROTONIN N-ACETYLTRANSFERASE"/>
    <property type="match status" value="1"/>
</dbReference>
<feature type="domain" description="N-acetyltransferase" evidence="3">
    <location>
        <begin position="15"/>
        <end position="176"/>
    </location>
</feature>
<dbReference type="GO" id="GO:0008080">
    <property type="term" value="F:N-acetyltransferase activity"/>
    <property type="evidence" value="ECO:0007669"/>
    <property type="project" value="UniProtKB-ARBA"/>
</dbReference>
<evidence type="ECO:0000313" key="5">
    <source>
        <dbReference type="Proteomes" id="UP000216057"/>
    </source>
</evidence>
<dbReference type="SUPFAM" id="SSF55729">
    <property type="entry name" value="Acyl-CoA N-acyltransferases (Nat)"/>
    <property type="match status" value="1"/>
</dbReference>
<dbReference type="PROSITE" id="PS51186">
    <property type="entry name" value="GNAT"/>
    <property type="match status" value="1"/>
</dbReference>
<reference evidence="4 5" key="1">
    <citation type="journal article" date="2017" name="BMC Genomics">
        <title>Comparative genomic and phylogenomic analyses of the Bifidobacteriaceae family.</title>
        <authorList>
            <person name="Lugli G.A."/>
            <person name="Milani C."/>
            <person name="Turroni F."/>
            <person name="Duranti S."/>
            <person name="Mancabelli L."/>
            <person name="Mangifesta M."/>
            <person name="Ferrario C."/>
            <person name="Modesto M."/>
            <person name="Mattarelli P."/>
            <person name="Jiri K."/>
            <person name="van Sinderen D."/>
            <person name="Ventura M."/>
        </authorList>
    </citation>
    <scope>NUCLEOTIDE SEQUENCE [LARGE SCALE GENOMIC DNA]</scope>
    <source>
        <strain evidence="4 5">DSM 100216</strain>
    </source>
</reference>
<name>A0A261G7Y3_9BIFI</name>
<proteinExistence type="predicted"/>
<evidence type="ECO:0000313" key="4">
    <source>
        <dbReference type="EMBL" id="OZG67295.1"/>
    </source>
</evidence>
<accession>A0A261G7Y3</accession>
<dbReference type="InterPro" id="IPR000182">
    <property type="entry name" value="GNAT_dom"/>
</dbReference>
<dbReference type="PANTHER" id="PTHR10908">
    <property type="entry name" value="SEROTONIN N-ACETYLTRANSFERASE"/>
    <property type="match status" value="1"/>
</dbReference>
<evidence type="ECO:0000256" key="1">
    <source>
        <dbReference type="ARBA" id="ARBA00022679"/>
    </source>
</evidence>
<dbReference type="AlphaFoldDB" id="A0A261G7Y3"/>
<dbReference type="CDD" id="cd04301">
    <property type="entry name" value="NAT_SF"/>
    <property type="match status" value="1"/>
</dbReference>
<keyword evidence="1 4" id="KW-0808">Transferase</keyword>
<gene>
    <name evidence="4" type="ORF">BEUL_1386</name>
</gene>
<evidence type="ECO:0000256" key="2">
    <source>
        <dbReference type="ARBA" id="ARBA00023315"/>
    </source>
</evidence>
<dbReference type="InterPro" id="IPR051635">
    <property type="entry name" value="SNAT-like"/>
</dbReference>
<dbReference type="Gene3D" id="3.40.630.30">
    <property type="match status" value="1"/>
</dbReference>
<dbReference type="Pfam" id="PF00583">
    <property type="entry name" value="Acetyltransf_1"/>
    <property type="match status" value="1"/>
</dbReference>
<dbReference type="InterPro" id="IPR016181">
    <property type="entry name" value="Acyl_CoA_acyltransferase"/>
</dbReference>
<dbReference type="Proteomes" id="UP000216057">
    <property type="component" value="Unassembled WGS sequence"/>
</dbReference>
<evidence type="ECO:0000259" key="3">
    <source>
        <dbReference type="PROSITE" id="PS51186"/>
    </source>
</evidence>
<dbReference type="EMBL" id="MWWZ01000008">
    <property type="protein sequence ID" value="OZG67295.1"/>
    <property type="molecule type" value="Genomic_DNA"/>
</dbReference>
<organism evidence="4 5">
    <name type="scientific">Bifidobacterium eulemuris</name>
    <dbReference type="NCBI Taxonomy" id="1765219"/>
    <lineage>
        <taxon>Bacteria</taxon>
        <taxon>Bacillati</taxon>
        <taxon>Actinomycetota</taxon>
        <taxon>Actinomycetes</taxon>
        <taxon>Bifidobacteriales</taxon>
        <taxon>Bifidobacteriaceae</taxon>
        <taxon>Bifidobacterium</taxon>
    </lineage>
</organism>
<sequence length="177" mass="19533">MSCPARIQNDNETMTTIRHATLADLDAIAAVESACFPAAEAATKEGLHARLEVYPDCFWLLTEDGRDGAIISFINGFATDLPDLTDDMYEDATLHDPHGAWQMIFGVDTAPRYQHQGHASTVMRQVIADTRAAGRRGLVLTCKKPLIGFYAQFGFLDEGISSSTHGDATWHQMRLEF</sequence>
<keyword evidence="2" id="KW-0012">Acyltransferase</keyword>